<reference evidence="5" key="2">
    <citation type="submission" date="2025-08" db="UniProtKB">
        <authorList>
            <consortium name="RefSeq"/>
        </authorList>
    </citation>
    <scope>IDENTIFICATION</scope>
    <source>
        <tissue evidence="5">Etiolated seedlings</tissue>
    </source>
</reference>
<evidence type="ECO:0000313" key="4">
    <source>
        <dbReference type="Proteomes" id="UP000087171"/>
    </source>
</evidence>
<dbReference type="PANTHER" id="PTHR46288:SF17">
    <property type="entry name" value="CYSTEINE_HISTIDINE-RICH C1 DOMAIN PROTEIN"/>
    <property type="match status" value="1"/>
</dbReference>
<proteinExistence type="predicted"/>
<feature type="domain" description="DC1" evidence="3">
    <location>
        <begin position="13"/>
        <end position="59"/>
    </location>
</feature>
<accession>A0A3Q7YE63</accession>
<evidence type="ECO:0000256" key="1">
    <source>
        <dbReference type="ARBA" id="ARBA00022737"/>
    </source>
</evidence>
<reference evidence="4" key="1">
    <citation type="journal article" date="2013" name="Nat. Biotechnol.">
        <title>Draft genome sequence of chickpea (Cicer arietinum) provides a resource for trait improvement.</title>
        <authorList>
            <person name="Varshney R.K."/>
            <person name="Song C."/>
            <person name="Saxena R.K."/>
            <person name="Azam S."/>
            <person name="Yu S."/>
            <person name="Sharpe A.G."/>
            <person name="Cannon S."/>
            <person name="Baek J."/>
            <person name="Rosen B.D."/>
            <person name="Tar'an B."/>
            <person name="Millan T."/>
            <person name="Zhang X."/>
            <person name="Ramsay L.D."/>
            <person name="Iwata A."/>
            <person name="Wang Y."/>
            <person name="Nelson W."/>
            <person name="Farmer A.D."/>
            <person name="Gaur P.M."/>
            <person name="Soderlund C."/>
            <person name="Penmetsa R.V."/>
            <person name="Xu C."/>
            <person name="Bharti A.K."/>
            <person name="He W."/>
            <person name="Winter P."/>
            <person name="Zhao S."/>
            <person name="Hane J.K."/>
            <person name="Carrasquilla-Garcia N."/>
            <person name="Condie J.A."/>
            <person name="Upadhyaya H.D."/>
            <person name="Luo M.C."/>
            <person name="Thudi M."/>
            <person name="Gowda C.L."/>
            <person name="Singh N.P."/>
            <person name="Lichtenzveig J."/>
            <person name="Gali K.K."/>
            <person name="Rubio J."/>
            <person name="Nadarajan N."/>
            <person name="Dolezel J."/>
            <person name="Bansal K.C."/>
            <person name="Xu X."/>
            <person name="Edwards D."/>
            <person name="Zhang G."/>
            <person name="Kahl G."/>
            <person name="Gil J."/>
            <person name="Singh K.B."/>
            <person name="Datta S.K."/>
            <person name="Jackson S.A."/>
            <person name="Wang J."/>
            <person name="Cook D.R."/>
        </authorList>
    </citation>
    <scope>NUCLEOTIDE SEQUENCE [LARGE SCALE GENOMIC DNA]</scope>
    <source>
        <strain evidence="4">cv. CDC Frontier</strain>
    </source>
</reference>
<dbReference type="InterPro" id="IPR046349">
    <property type="entry name" value="C1-like_sf"/>
</dbReference>
<dbReference type="PaxDb" id="3827-XP_004493714.1"/>
<dbReference type="SUPFAM" id="SSF57889">
    <property type="entry name" value="Cysteine-rich domain"/>
    <property type="match status" value="1"/>
</dbReference>
<keyword evidence="1" id="KW-0677">Repeat</keyword>
<name>A0A3Q7YE63_CICAR</name>
<organism evidence="4 5">
    <name type="scientific">Cicer arietinum</name>
    <name type="common">Chickpea</name>
    <name type="synonym">Garbanzo</name>
    <dbReference type="NCBI Taxonomy" id="3827"/>
    <lineage>
        <taxon>Eukaryota</taxon>
        <taxon>Viridiplantae</taxon>
        <taxon>Streptophyta</taxon>
        <taxon>Embryophyta</taxon>
        <taxon>Tracheophyta</taxon>
        <taxon>Spermatophyta</taxon>
        <taxon>Magnoliopsida</taxon>
        <taxon>eudicotyledons</taxon>
        <taxon>Gunneridae</taxon>
        <taxon>Pentapetalae</taxon>
        <taxon>rosids</taxon>
        <taxon>fabids</taxon>
        <taxon>Fabales</taxon>
        <taxon>Fabaceae</taxon>
        <taxon>Papilionoideae</taxon>
        <taxon>50 kb inversion clade</taxon>
        <taxon>NPAAA clade</taxon>
        <taxon>Hologalegina</taxon>
        <taxon>IRL clade</taxon>
        <taxon>Cicereae</taxon>
        <taxon>Cicer</taxon>
    </lineage>
</organism>
<gene>
    <name evidence="5" type="primary">LOC113785871</name>
</gene>
<dbReference type="AlphaFoldDB" id="A0A3Q7YE63"/>
<feature type="compositionally biased region" description="Polar residues" evidence="2">
    <location>
        <begin position="1"/>
        <end position="12"/>
    </location>
</feature>
<feature type="domain" description="DC1" evidence="3">
    <location>
        <begin position="130"/>
        <end position="174"/>
    </location>
</feature>
<dbReference type="PANTHER" id="PTHR46288">
    <property type="entry name" value="PHORBOL-ESTER/DAG-TYPE DOMAIN-CONTAINING PROTEIN"/>
    <property type="match status" value="1"/>
</dbReference>
<keyword evidence="4" id="KW-1185">Reference proteome</keyword>
<dbReference type="OrthoDB" id="1483207at2759"/>
<protein>
    <submittedName>
        <fullName evidence="5">Uncharacterized protein LOC113785871</fullName>
    </submittedName>
</protein>
<dbReference type="STRING" id="3827.A0A3Q7YE63"/>
<dbReference type="InterPro" id="IPR004146">
    <property type="entry name" value="DC1"/>
</dbReference>
<evidence type="ECO:0000313" key="5">
    <source>
        <dbReference type="RefSeq" id="XP_027188905.1"/>
    </source>
</evidence>
<feature type="region of interest" description="Disordered" evidence="2">
    <location>
        <begin position="1"/>
        <end position="26"/>
    </location>
</feature>
<dbReference type="Proteomes" id="UP000087171">
    <property type="component" value="Chromosome Ca3"/>
</dbReference>
<sequence>MGSTQKDSQVSHFSHPHLLEHTTTPSTTNTNCFGCKLKITHNEDYYNCKTCPFSLHNVCYKTPLITNHPSHPNHDLFLLVTPSSSHATKSTLKCMACKQHVIGFSYHCPQYNIFFHSLCITLPLSLSITHHPHKLKLEFLPPYDFFCDLCNKPCYKGWLYRCNMCEFDIHIACAVQNIKPHFQQGCDNNNYYKIMNLVSQKIGLGNRIDGGWDKKLFSPLKKHSSSNGKNMNTVELELQETEQTINSYSVSLENLEERIQLRHKTTPLSDDTSPLFSDSYFSIDLNKSYSIHHEHINQLRKEVNTSDYINSQNVVSTSSRQGKEEQIGVVNYWLQQSHKDKMNALFFKGGSEFEESSQKVVVKNPTITTLEPERNKRSGWKKLLNCCL</sequence>
<evidence type="ECO:0000256" key="2">
    <source>
        <dbReference type="SAM" id="MobiDB-lite"/>
    </source>
</evidence>
<dbReference type="RefSeq" id="XP_027188905.1">
    <property type="nucleotide sequence ID" value="XM_027333104.1"/>
</dbReference>
<evidence type="ECO:0000259" key="3">
    <source>
        <dbReference type="Pfam" id="PF03107"/>
    </source>
</evidence>
<dbReference type="GeneID" id="113785871"/>
<dbReference type="KEGG" id="cam:113785871"/>
<dbReference type="Pfam" id="PF03107">
    <property type="entry name" value="C1_2"/>
    <property type="match status" value="3"/>
</dbReference>
<feature type="domain" description="DC1" evidence="3">
    <location>
        <begin position="69"/>
        <end position="120"/>
    </location>
</feature>